<dbReference type="Gene3D" id="3.40.50.880">
    <property type="match status" value="1"/>
</dbReference>
<dbReference type="GO" id="GO:0005829">
    <property type="term" value="C:cytosol"/>
    <property type="evidence" value="ECO:0007669"/>
    <property type="project" value="TreeGrafter"/>
</dbReference>
<dbReference type="PANTHER" id="PTHR43235">
    <property type="entry name" value="GLUTAMINE AMIDOTRANSFERASE PB2B2.05-RELATED"/>
    <property type="match status" value="1"/>
</dbReference>
<dbReference type="PANTHER" id="PTHR43235:SF1">
    <property type="entry name" value="GLUTAMINE AMIDOTRANSFERASE PB2B2.05-RELATED"/>
    <property type="match status" value="1"/>
</dbReference>
<dbReference type="FunFam" id="3.40.50.880:FF:000030">
    <property type="entry name" value="Gamma-glutamyl-gamma-aminobutyrate hydrolase PuuD"/>
    <property type="match status" value="1"/>
</dbReference>
<evidence type="ECO:0000313" key="2">
    <source>
        <dbReference type="Proteomes" id="UP000274033"/>
    </source>
</evidence>
<protein>
    <submittedName>
        <fullName evidence="1">Gamma-glutamyl-gamma-aminobutyrate hydrolase family protein</fullName>
    </submittedName>
</protein>
<dbReference type="EMBL" id="RRCT01000009">
    <property type="protein sequence ID" value="RQW74396.1"/>
    <property type="molecule type" value="Genomic_DNA"/>
</dbReference>
<dbReference type="CDD" id="cd01745">
    <property type="entry name" value="GATase1_2"/>
    <property type="match status" value="1"/>
</dbReference>
<keyword evidence="1" id="KW-0378">Hydrolase</keyword>
<evidence type="ECO:0000313" key="1">
    <source>
        <dbReference type="EMBL" id="RQW74396.1"/>
    </source>
</evidence>
<dbReference type="AlphaFoldDB" id="A0A3N9UR69"/>
<sequence>MKPVIGITMTTTRDGRYVINEAYVESVLDAGGIPYCIPFGVEGDVEKIISIVDGLLLTGGVDVHPHFFSEDPHPKLGEVMIERDKVELYLLHEAVKRKLPIFGICRGIQLLNVGLGGTLYQDIQSQYEKVPIQHSQLARRAEAAHYVKIEKESKLYLMLKKEKISVNSFHHQAIKDVAETLTVVAKSSDGIVEAVEMKDYPFGVAVQWHPEEMAQGGDPNSLTLFKEFIEVCTKKNSLVN</sequence>
<gene>
    <name evidence="1" type="ORF">EBB45_10925</name>
</gene>
<name>A0A3N9UR69_9BACI</name>
<organism evidence="1 2">
    <name type="scientific">Lysinibacillus composti</name>
    <dbReference type="NCBI Taxonomy" id="720633"/>
    <lineage>
        <taxon>Bacteria</taxon>
        <taxon>Bacillati</taxon>
        <taxon>Bacillota</taxon>
        <taxon>Bacilli</taxon>
        <taxon>Bacillales</taxon>
        <taxon>Bacillaceae</taxon>
        <taxon>Lysinibacillus</taxon>
    </lineage>
</organism>
<keyword evidence="2" id="KW-1185">Reference proteome</keyword>
<dbReference type="SUPFAM" id="SSF52317">
    <property type="entry name" value="Class I glutamine amidotransferase-like"/>
    <property type="match status" value="1"/>
</dbReference>
<dbReference type="OrthoDB" id="9813383at2"/>
<accession>A0A3N9UR69</accession>
<dbReference type="Proteomes" id="UP000274033">
    <property type="component" value="Unassembled WGS sequence"/>
</dbReference>
<reference evidence="1 2" key="1">
    <citation type="journal article" date="2013" name="J. Microbiol.">
        <title>Lysinibacillus chungkukjangi sp. nov., isolated from Chungkukjang, Korean fermented soybean food.</title>
        <authorList>
            <person name="Kim S.J."/>
            <person name="Jang Y.H."/>
            <person name="Hamada M."/>
            <person name="Ahn J.H."/>
            <person name="Weon H.Y."/>
            <person name="Suzuki K."/>
            <person name="Whang K.S."/>
            <person name="Kwon S.W."/>
        </authorList>
    </citation>
    <scope>NUCLEOTIDE SEQUENCE [LARGE SCALE GENOMIC DNA]</scope>
    <source>
        <strain evidence="1 2">MCCC 1A12701</strain>
    </source>
</reference>
<dbReference type="InterPro" id="IPR029062">
    <property type="entry name" value="Class_I_gatase-like"/>
</dbReference>
<dbReference type="PROSITE" id="PS51273">
    <property type="entry name" value="GATASE_TYPE_1"/>
    <property type="match status" value="1"/>
</dbReference>
<dbReference type="GO" id="GO:0016811">
    <property type="term" value="F:hydrolase activity, acting on carbon-nitrogen (but not peptide) bonds, in linear amides"/>
    <property type="evidence" value="ECO:0007669"/>
    <property type="project" value="InterPro"/>
</dbReference>
<dbReference type="InterPro" id="IPR044668">
    <property type="entry name" value="PuuD-like"/>
</dbReference>
<comment type="caution">
    <text evidence="1">The sequence shown here is derived from an EMBL/GenBank/DDBJ whole genome shotgun (WGS) entry which is preliminary data.</text>
</comment>
<dbReference type="RefSeq" id="WP_124764603.1">
    <property type="nucleotide sequence ID" value="NZ_JAFBDY010000008.1"/>
</dbReference>
<dbReference type="Pfam" id="PF07722">
    <property type="entry name" value="Peptidase_C26"/>
    <property type="match status" value="1"/>
</dbReference>
<proteinExistence type="predicted"/>
<dbReference type="InterPro" id="IPR011697">
    <property type="entry name" value="Peptidase_C26"/>
</dbReference>